<dbReference type="SUPFAM" id="SSF161070">
    <property type="entry name" value="SNF-like"/>
    <property type="match status" value="1"/>
</dbReference>
<reference evidence="8" key="2">
    <citation type="submission" date="2020-09" db="EMBL/GenBank/DDBJ databases">
        <authorList>
            <person name="Sun Q."/>
            <person name="Zhou Y."/>
        </authorList>
    </citation>
    <scope>NUCLEOTIDE SEQUENCE</scope>
    <source>
        <strain evidence="8">CGMCC 1.12698</strain>
    </source>
</reference>
<dbReference type="GO" id="GO:0015293">
    <property type="term" value="F:symporter activity"/>
    <property type="evidence" value="ECO:0007669"/>
    <property type="project" value="UniProtKB-KW"/>
</dbReference>
<keyword evidence="2 6" id="KW-0813">Transport</keyword>
<feature type="transmembrane region" description="Helical" evidence="7">
    <location>
        <begin position="42"/>
        <end position="64"/>
    </location>
</feature>
<feature type="transmembrane region" description="Helical" evidence="7">
    <location>
        <begin position="91"/>
        <end position="118"/>
    </location>
</feature>
<evidence type="ECO:0000313" key="9">
    <source>
        <dbReference type="Proteomes" id="UP000605259"/>
    </source>
</evidence>
<feature type="transmembrane region" description="Helical" evidence="7">
    <location>
        <begin position="296"/>
        <end position="319"/>
    </location>
</feature>
<evidence type="ECO:0000256" key="1">
    <source>
        <dbReference type="ARBA" id="ARBA00004141"/>
    </source>
</evidence>
<dbReference type="RefSeq" id="WP_188387771.1">
    <property type="nucleotide sequence ID" value="NZ_BMFK01000001.1"/>
</dbReference>
<feature type="transmembrane region" description="Helical" evidence="7">
    <location>
        <begin position="12"/>
        <end position="30"/>
    </location>
</feature>
<protein>
    <recommendedName>
        <fullName evidence="6">Transporter</fullName>
    </recommendedName>
</protein>
<evidence type="ECO:0000313" key="8">
    <source>
        <dbReference type="EMBL" id="GGE66061.1"/>
    </source>
</evidence>
<comment type="caution">
    <text evidence="8">The sequence shown here is derived from an EMBL/GenBank/DDBJ whole genome shotgun (WGS) entry which is preliminary data.</text>
</comment>
<keyword evidence="6" id="KW-0769">Symport</keyword>
<dbReference type="CDD" id="cd10336">
    <property type="entry name" value="SLC6sbd_Tyt1-Like"/>
    <property type="match status" value="1"/>
</dbReference>
<evidence type="ECO:0000256" key="5">
    <source>
        <dbReference type="ARBA" id="ARBA00023136"/>
    </source>
</evidence>
<feature type="transmembrane region" description="Helical" evidence="7">
    <location>
        <begin position="221"/>
        <end position="240"/>
    </location>
</feature>
<dbReference type="EMBL" id="BMFK01000001">
    <property type="protein sequence ID" value="GGE66061.1"/>
    <property type="molecule type" value="Genomic_DNA"/>
</dbReference>
<evidence type="ECO:0000256" key="7">
    <source>
        <dbReference type="SAM" id="Phobius"/>
    </source>
</evidence>
<feature type="transmembrane region" description="Helical" evidence="7">
    <location>
        <begin position="138"/>
        <end position="160"/>
    </location>
</feature>
<dbReference type="Pfam" id="PF00209">
    <property type="entry name" value="SNF"/>
    <property type="match status" value="2"/>
</dbReference>
<accession>A0A917APM9</accession>
<sequence>MNKNQQWTSKLGFILAAAGASIGLGAIWKFPYMAGNNGGGAFFILFLLFTLIIGVPLLLAEFIIGRSTQKEAISAYKAIAPNSFWSLIGRLGMATASIVLSFYSVVGGWIMIYLFYALTGKLWEHNNDFGAMFGATISNPYIAVGAQFLFLLCTIFIVSLGVQKGLELANKYMMPLLFVLFIVLIVRSLTFEGAMQGVEFLLKPDFSAVTAQTLLDAMGQALFSLTVGASVMITYSSYLSKKESLTKSTTSIVSLTIIITLLAGLAIFPAIFAMGMQPAQGPDLLFIALPYIFANIPFGKVFFVFFLVAFFFATLTSAISMLEITVSSFSKNNTKKRPKIAAIIGLCVFVVGIPSALSFGLLSEPVLFGKTVFDLADFAASNIMLPLGALLIALFAPLKVSKQVVQEELSIGTKHGHIWVNAWYFLIRFVVPIAVLLIFLNVVGVFSLFN</sequence>
<keyword evidence="5 7" id="KW-0472">Membrane</keyword>
<proteinExistence type="inferred from homology"/>
<dbReference type="PRINTS" id="PR00176">
    <property type="entry name" value="NANEUSMPORT"/>
</dbReference>
<feature type="transmembrane region" description="Helical" evidence="7">
    <location>
        <begin position="340"/>
        <end position="363"/>
    </location>
</feature>
<dbReference type="PROSITE" id="PS50267">
    <property type="entry name" value="NA_NEUROTRAN_SYMP_3"/>
    <property type="match status" value="1"/>
</dbReference>
<feature type="transmembrane region" description="Helical" evidence="7">
    <location>
        <begin position="252"/>
        <end position="276"/>
    </location>
</feature>
<feature type="transmembrane region" description="Helical" evidence="7">
    <location>
        <begin position="383"/>
        <end position="401"/>
    </location>
</feature>
<evidence type="ECO:0000256" key="3">
    <source>
        <dbReference type="ARBA" id="ARBA00022692"/>
    </source>
</evidence>
<dbReference type="PROSITE" id="PS00610">
    <property type="entry name" value="NA_NEUROTRAN_SYMP_1"/>
    <property type="match status" value="1"/>
</dbReference>
<gene>
    <name evidence="8" type="ORF">GCM10007140_15270</name>
</gene>
<keyword evidence="4 7" id="KW-1133">Transmembrane helix</keyword>
<comment type="similarity">
    <text evidence="6">Belongs to the sodium:neurotransmitter symporter (SNF) (TC 2.A.22) family.</text>
</comment>
<dbReference type="PANTHER" id="PTHR42948">
    <property type="entry name" value="TRANSPORTER"/>
    <property type="match status" value="1"/>
</dbReference>
<feature type="transmembrane region" description="Helical" evidence="7">
    <location>
        <begin position="172"/>
        <end position="191"/>
    </location>
</feature>
<reference evidence="8" key="1">
    <citation type="journal article" date="2014" name="Int. J. Syst. Evol. Microbiol.">
        <title>Complete genome sequence of Corynebacterium casei LMG S-19264T (=DSM 44701T), isolated from a smear-ripened cheese.</title>
        <authorList>
            <consortium name="US DOE Joint Genome Institute (JGI-PGF)"/>
            <person name="Walter F."/>
            <person name="Albersmeier A."/>
            <person name="Kalinowski J."/>
            <person name="Ruckert C."/>
        </authorList>
    </citation>
    <scope>NUCLEOTIDE SEQUENCE</scope>
    <source>
        <strain evidence="8">CGMCC 1.12698</strain>
    </source>
</reference>
<organism evidence="8 9">
    <name type="scientific">Priestia taiwanensis</name>
    <dbReference type="NCBI Taxonomy" id="1347902"/>
    <lineage>
        <taxon>Bacteria</taxon>
        <taxon>Bacillati</taxon>
        <taxon>Bacillota</taxon>
        <taxon>Bacilli</taxon>
        <taxon>Bacillales</taxon>
        <taxon>Bacillaceae</taxon>
        <taxon>Priestia</taxon>
    </lineage>
</organism>
<feature type="transmembrane region" description="Helical" evidence="7">
    <location>
        <begin position="422"/>
        <end position="449"/>
    </location>
</feature>
<dbReference type="AlphaFoldDB" id="A0A917APM9"/>
<dbReference type="InterPro" id="IPR047218">
    <property type="entry name" value="YocR/YhdH-like"/>
</dbReference>
<evidence type="ECO:0000256" key="2">
    <source>
        <dbReference type="ARBA" id="ARBA00022448"/>
    </source>
</evidence>
<dbReference type="InterPro" id="IPR037272">
    <property type="entry name" value="SNS_sf"/>
</dbReference>
<keyword evidence="9" id="KW-1185">Reference proteome</keyword>
<dbReference type="NCBIfam" id="NF037979">
    <property type="entry name" value="Na_transp"/>
    <property type="match status" value="1"/>
</dbReference>
<dbReference type="GO" id="GO:0016020">
    <property type="term" value="C:membrane"/>
    <property type="evidence" value="ECO:0007669"/>
    <property type="project" value="UniProtKB-SubCell"/>
</dbReference>
<comment type="subcellular location">
    <subcellularLocation>
        <location evidence="1">Membrane</location>
        <topology evidence="1">Multi-pass membrane protein</topology>
    </subcellularLocation>
</comment>
<name>A0A917APM9_9BACI</name>
<keyword evidence="3 6" id="KW-0812">Transmembrane</keyword>
<dbReference type="InterPro" id="IPR000175">
    <property type="entry name" value="Na/ntran_symport"/>
</dbReference>
<dbReference type="Proteomes" id="UP000605259">
    <property type="component" value="Unassembled WGS sequence"/>
</dbReference>
<evidence type="ECO:0000256" key="4">
    <source>
        <dbReference type="ARBA" id="ARBA00022989"/>
    </source>
</evidence>
<evidence type="ECO:0000256" key="6">
    <source>
        <dbReference type="RuleBase" id="RU003732"/>
    </source>
</evidence>
<dbReference type="PANTHER" id="PTHR42948:SF1">
    <property type="entry name" value="TRANSPORTER"/>
    <property type="match status" value="1"/>
</dbReference>